<comment type="subcellular location">
    <subcellularLocation>
        <location evidence="6">Cytoplasm</location>
    </subcellularLocation>
</comment>
<dbReference type="PATRIC" id="fig|1410657.5.peg.1072"/>
<evidence type="ECO:0000313" key="8">
    <source>
        <dbReference type="Proteomes" id="UP000051841"/>
    </source>
</evidence>
<keyword evidence="3 6" id="KW-0521">NADP</keyword>
<dbReference type="Gene3D" id="2.60.200.30">
    <property type="entry name" value="Probable inorganic polyphosphate/atp-NAD kinase, domain 2"/>
    <property type="match status" value="1"/>
</dbReference>
<proteinExistence type="inferred from homology"/>
<sequence length="256" mass="29166">MKKYAIVTKKDEMSHKMTKLLRKHLDEFMIYDEVHPELVLSVGGDGTILYAVHKYIDQLEEVVFLGIHTGTLGFFTDYQSEDALDLINDIKHLTPEIFNRSLIEVHTQSKVHYALNEMRLENNRHSQVIDVFINDTKLETFRGNGLCVSTPSGSTAYNKSIQGAVIDPSLRLMQLSEIAGINHNAYRSLGSSLILGEGTYIRLKTVNYEHSVLCVDLDAYELKENAVVDIMISKRVARFADYKHAPFIERLKKSFL</sequence>
<dbReference type="InterPro" id="IPR016064">
    <property type="entry name" value="NAD/diacylglycerol_kinase_sf"/>
</dbReference>
<dbReference type="GO" id="GO:0046872">
    <property type="term" value="F:metal ion binding"/>
    <property type="evidence" value="ECO:0007669"/>
    <property type="project" value="UniProtKB-UniRule"/>
</dbReference>
<dbReference type="AlphaFoldDB" id="A0A0R2H8T4"/>
<dbReference type="Pfam" id="PF01513">
    <property type="entry name" value="NAD_kinase"/>
    <property type="match status" value="1"/>
</dbReference>
<evidence type="ECO:0000256" key="2">
    <source>
        <dbReference type="ARBA" id="ARBA00022777"/>
    </source>
</evidence>
<dbReference type="EMBL" id="JQBL01000027">
    <property type="protein sequence ID" value="KRN49199.1"/>
    <property type="molecule type" value="Genomic_DNA"/>
</dbReference>
<dbReference type="RefSeq" id="WP_029071062.1">
    <property type="nucleotide sequence ID" value="NZ_JNKN01000031.1"/>
</dbReference>
<keyword evidence="8" id="KW-1185">Reference proteome</keyword>
<evidence type="ECO:0000256" key="1">
    <source>
        <dbReference type="ARBA" id="ARBA00022679"/>
    </source>
</evidence>
<comment type="caution">
    <text evidence="7">The sequence shown here is derived from an EMBL/GenBank/DDBJ whole genome shotgun (WGS) entry which is preliminary data.</text>
</comment>
<dbReference type="Gene3D" id="3.40.50.10330">
    <property type="entry name" value="Probable inorganic polyphosphate/atp-NAD kinase, domain 1"/>
    <property type="match status" value="1"/>
</dbReference>
<dbReference type="InterPro" id="IPR002504">
    <property type="entry name" value="NADK"/>
</dbReference>
<keyword evidence="6" id="KW-0067">ATP-binding</keyword>
<evidence type="ECO:0000256" key="3">
    <source>
        <dbReference type="ARBA" id="ARBA00022857"/>
    </source>
</evidence>
<feature type="active site" description="Proton acceptor" evidence="6">
    <location>
        <position position="45"/>
    </location>
</feature>
<keyword evidence="4 6" id="KW-0520">NAD</keyword>
<organism evidence="7 8">
    <name type="scientific">Kandleria vitulina DSM 20405</name>
    <dbReference type="NCBI Taxonomy" id="1410657"/>
    <lineage>
        <taxon>Bacteria</taxon>
        <taxon>Bacillati</taxon>
        <taxon>Bacillota</taxon>
        <taxon>Erysipelotrichia</taxon>
        <taxon>Erysipelotrichales</taxon>
        <taxon>Coprobacillaceae</taxon>
        <taxon>Kandleria</taxon>
    </lineage>
</organism>
<keyword evidence="1 6" id="KW-0808">Transferase</keyword>
<dbReference type="GO" id="GO:0051287">
    <property type="term" value="F:NAD binding"/>
    <property type="evidence" value="ECO:0007669"/>
    <property type="project" value="UniProtKB-ARBA"/>
</dbReference>
<dbReference type="GO" id="GO:0019674">
    <property type="term" value="P:NAD+ metabolic process"/>
    <property type="evidence" value="ECO:0007669"/>
    <property type="project" value="InterPro"/>
</dbReference>
<feature type="binding site" evidence="6">
    <location>
        <position position="179"/>
    </location>
    <ligand>
        <name>NAD(+)</name>
        <dbReference type="ChEBI" id="CHEBI:57540"/>
    </ligand>
</feature>
<dbReference type="HAMAP" id="MF_00361">
    <property type="entry name" value="NAD_kinase"/>
    <property type="match status" value="1"/>
</dbReference>
<name>A0A0R2H8T4_9FIRM</name>
<comment type="catalytic activity">
    <reaction evidence="5 6">
        <text>NAD(+) + ATP = ADP + NADP(+) + H(+)</text>
        <dbReference type="Rhea" id="RHEA:18629"/>
        <dbReference type="ChEBI" id="CHEBI:15378"/>
        <dbReference type="ChEBI" id="CHEBI:30616"/>
        <dbReference type="ChEBI" id="CHEBI:57540"/>
        <dbReference type="ChEBI" id="CHEBI:58349"/>
        <dbReference type="ChEBI" id="CHEBI:456216"/>
        <dbReference type="EC" id="2.7.1.23"/>
    </reaction>
</comment>
<keyword evidence="6" id="KW-0547">Nucleotide-binding</keyword>
<evidence type="ECO:0000313" key="7">
    <source>
        <dbReference type="EMBL" id="KRN49199.1"/>
    </source>
</evidence>
<keyword evidence="2 6" id="KW-0418">Kinase</keyword>
<dbReference type="EC" id="2.7.1.23" evidence="6"/>
<reference evidence="7 8" key="1">
    <citation type="journal article" date="2015" name="Genome Announc.">
        <title>Expanding the biotechnology potential of lactobacilli through comparative genomics of 213 strains and associated genera.</title>
        <authorList>
            <person name="Sun Z."/>
            <person name="Harris H.M."/>
            <person name="McCann A."/>
            <person name="Guo C."/>
            <person name="Argimon S."/>
            <person name="Zhang W."/>
            <person name="Yang X."/>
            <person name="Jeffery I.B."/>
            <person name="Cooney J.C."/>
            <person name="Kagawa T.F."/>
            <person name="Liu W."/>
            <person name="Song Y."/>
            <person name="Salvetti E."/>
            <person name="Wrobel A."/>
            <person name="Rasinkangas P."/>
            <person name="Parkhill J."/>
            <person name="Rea M.C."/>
            <person name="O'Sullivan O."/>
            <person name="Ritari J."/>
            <person name="Douillard F.P."/>
            <person name="Paul Ross R."/>
            <person name="Yang R."/>
            <person name="Briner A.E."/>
            <person name="Felis G.E."/>
            <person name="de Vos W.M."/>
            <person name="Barrangou R."/>
            <person name="Klaenhammer T.R."/>
            <person name="Caufield P.W."/>
            <person name="Cui Y."/>
            <person name="Zhang H."/>
            <person name="O'Toole P.W."/>
        </authorList>
    </citation>
    <scope>NUCLEOTIDE SEQUENCE [LARGE SCALE GENOMIC DNA]</scope>
    <source>
        <strain evidence="7 8">DSM 20405</strain>
    </source>
</reference>
<feature type="binding site" evidence="6">
    <location>
        <begin position="155"/>
        <end position="160"/>
    </location>
    <ligand>
        <name>NAD(+)</name>
        <dbReference type="ChEBI" id="CHEBI:57540"/>
    </ligand>
</feature>
<dbReference type="GO" id="GO:0005737">
    <property type="term" value="C:cytoplasm"/>
    <property type="evidence" value="ECO:0007669"/>
    <property type="project" value="UniProtKB-SubCell"/>
</dbReference>
<comment type="caution">
    <text evidence="6">Lacks conserved residue(s) required for the propagation of feature annotation.</text>
</comment>
<dbReference type="InterPro" id="IPR017437">
    <property type="entry name" value="ATP-NAD_kinase_PpnK-typ_C"/>
</dbReference>
<evidence type="ECO:0000256" key="5">
    <source>
        <dbReference type="ARBA" id="ARBA00047925"/>
    </source>
</evidence>
<dbReference type="GO" id="GO:0006741">
    <property type="term" value="P:NADP+ biosynthetic process"/>
    <property type="evidence" value="ECO:0007669"/>
    <property type="project" value="UniProtKB-UniRule"/>
</dbReference>
<dbReference type="SUPFAM" id="SSF111331">
    <property type="entry name" value="NAD kinase/diacylglycerol kinase-like"/>
    <property type="match status" value="1"/>
</dbReference>
<comment type="function">
    <text evidence="6">Involved in the regulation of the intracellular balance of NAD and NADP, and is a key enzyme in the biosynthesis of NADP. Catalyzes specifically the phosphorylation on 2'-hydroxyl of the adenosine moiety of NAD to yield NADP.</text>
</comment>
<dbReference type="NCBIfam" id="NF003424">
    <property type="entry name" value="PRK04885.1"/>
    <property type="match status" value="1"/>
</dbReference>
<evidence type="ECO:0000256" key="6">
    <source>
        <dbReference type="HAMAP-Rule" id="MF_00361"/>
    </source>
</evidence>
<dbReference type="PANTHER" id="PTHR20275:SF0">
    <property type="entry name" value="NAD KINASE"/>
    <property type="match status" value="1"/>
</dbReference>
<dbReference type="GO" id="GO:0005524">
    <property type="term" value="F:ATP binding"/>
    <property type="evidence" value="ECO:0007669"/>
    <property type="project" value="UniProtKB-KW"/>
</dbReference>
<dbReference type="GO" id="GO:0003951">
    <property type="term" value="F:NAD+ kinase activity"/>
    <property type="evidence" value="ECO:0007669"/>
    <property type="project" value="UniProtKB-UniRule"/>
</dbReference>
<gene>
    <name evidence="6" type="primary">nadK</name>
    <name evidence="7" type="ORF">IV49_GL001031</name>
</gene>
<comment type="cofactor">
    <cofactor evidence="6">
        <name>a divalent metal cation</name>
        <dbReference type="ChEBI" id="CHEBI:60240"/>
    </cofactor>
</comment>
<keyword evidence="6" id="KW-0963">Cytoplasm</keyword>
<feature type="binding site" evidence="6">
    <location>
        <begin position="116"/>
        <end position="117"/>
    </location>
    <ligand>
        <name>NAD(+)</name>
        <dbReference type="ChEBI" id="CHEBI:57540"/>
    </ligand>
</feature>
<feature type="binding site" evidence="6">
    <location>
        <position position="142"/>
    </location>
    <ligand>
        <name>NAD(+)</name>
        <dbReference type="ChEBI" id="CHEBI:57540"/>
    </ligand>
</feature>
<dbReference type="PANTHER" id="PTHR20275">
    <property type="entry name" value="NAD KINASE"/>
    <property type="match status" value="1"/>
</dbReference>
<evidence type="ECO:0000256" key="4">
    <source>
        <dbReference type="ARBA" id="ARBA00023027"/>
    </source>
</evidence>
<comment type="similarity">
    <text evidence="6">Belongs to the NAD kinase family.</text>
</comment>
<dbReference type="InterPro" id="IPR017438">
    <property type="entry name" value="ATP-NAD_kinase_N"/>
</dbReference>
<feature type="binding site" evidence="6">
    <location>
        <position position="144"/>
    </location>
    <ligand>
        <name>NAD(+)</name>
        <dbReference type="ChEBI" id="CHEBI:57540"/>
    </ligand>
</feature>
<dbReference type="Proteomes" id="UP000051841">
    <property type="component" value="Unassembled WGS sequence"/>
</dbReference>
<feature type="binding site" evidence="6">
    <location>
        <begin position="45"/>
        <end position="46"/>
    </location>
    <ligand>
        <name>NAD(+)</name>
        <dbReference type="ChEBI" id="CHEBI:57540"/>
    </ligand>
</feature>
<dbReference type="Pfam" id="PF20143">
    <property type="entry name" value="NAD_kinase_C"/>
    <property type="match status" value="1"/>
</dbReference>
<protein>
    <recommendedName>
        <fullName evidence="6">NAD kinase</fullName>
        <ecNumber evidence="6">2.7.1.23</ecNumber>
    </recommendedName>
    <alternativeName>
        <fullName evidence="6">ATP-dependent NAD kinase</fullName>
    </alternativeName>
</protein>
<accession>A0A0R2H8T4</accession>